<comment type="caution">
    <text evidence="2">The sequence shown here is derived from an EMBL/GenBank/DDBJ whole genome shotgun (WGS) entry which is preliminary data.</text>
</comment>
<organism evidence="2 3">
    <name type="scientific">Fasciola hepatica</name>
    <name type="common">Liver fluke</name>
    <dbReference type="NCBI Taxonomy" id="6192"/>
    <lineage>
        <taxon>Eukaryota</taxon>
        <taxon>Metazoa</taxon>
        <taxon>Spiralia</taxon>
        <taxon>Lophotrochozoa</taxon>
        <taxon>Platyhelminthes</taxon>
        <taxon>Trematoda</taxon>
        <taxon>Digenea</taxon>
        <taxon>Plagiorchiida</taxon>
        <taxon>Echinostomata</taxon>
        <taxon>Echinostomatoidea</taxon>
        <taxon>Fasciolidae</taxon>
        <taxon>Fasciola</taxon>
    </lineage>
</organism>
<feature type="compositionally biased region" description="Polar residues" evidence="1">
    <location>
        <begin position="177"/>
        <end position="200"/>
    </location>
</feature>
<accession>A0A4E0R080</accession>
<feature type="compositionally biased region" description="Low complexity" evidence="1">
    <location>
        <begin position="203"/>
        <end position="217"/>
    </location>
</feature>
<protein>
    <submittedName>
        <fullName evidence="2">Uncharacterized protein</fullName>
    </submittedName>
</protein>
<feature type="region of interest" description="Disordered" evidence="1">
    <location>
        <begin position="533"/>
        <end position="563"/>
    </location>
</feature>
<sequence length="563" mass="61178">MSDGGTQSQSRARRPKRLLTKSSDDNVLGISWKEERELRRAIYVSLRDQHQTSNGQAWTMMSKLRARRASRAIRSNDNPQPTNSSSVTYLLRGSRQRFSPTTPVRINPSTITRTASNTLRRAKLRATARLNGISSPMGRPSSPQVNGTRKTYPFILTTRPDGLVSVTDCRCREDLTESSAGANPQAKLTTATESTTSRKPVTTRRSTNQSSRSRPTSHGSARRPLLMLSTPRQHSIESSSTSRNQDYAILPASQTRKTVTTTHTAPDSVSRERCQSPATDFSVASAGALIKRRIAKKLINAAAITNKRSSQTVRAIKLLTRVSANSTPAKESVARPGRRPVIGADCSPAEVASIRRAPAVIPAELCQDPNGQPVSVHDFIEYVCFHGTPCLSPRLSWFSEPRAKRTCPSAHLPGRLSSKLEELDPANPVASRCTAAATPPKQCINLHPVTTGATAVPDSTLQIPPGRMDETPLLTKSPVVSVAKKIASVNYTRSVTSSTDLFTVLSRTMGSGSRHPVIPDRDFTNAVDSSFPDVSAPLSSKKIISTKRSARQTSKSSSRTRRG</sequence>
<feature type="compositionally biased region" description="Polar residues" evidence="1">
    <location>
        <begin position="1"/>
        <end position="10"/>
    </location>
</feature>
<feature type="region of interest" description="Disordered" evidence="1">
    <location>
        <begin position="177"/>
        <end position="278"/>
    </location>
</feature>
<dbReference type="EMBL" id="JXXN02004138">
    <property type="protein sequence ID" value="THD20845.1"/>
    <property type="molecule type" value="Genomic_DNA"/>
</dbReference>
<evidence type="ECO:0000256" key="1">
    <source>
        <dbReference type="SAM" id="MobiDB-lite"/>
    </source>
</evidence>
<dbReference type="AlphaFoldDB" id="A0A4E0R080"/>
<gene>
    <name evidence="2" type="ORF">D915_008228</name>
</gene>
<reference evidence="2" key="1">
    <citation type="submission" date="2019-03" db="EMBL/GenBank/DDBJ databases">
        <title>Improved annotation for the trematode Fasciola hepatica.</title>
        <authorList>
            <person name="Choi Y.-J."/>
            <person name="Martin J."/>
            <person name="Mitreva M."/>
        </authorList>
    </citation>
    <scope>NUCLEOTIDE SEQUENCE [LARGE SCALE GENOMIC DNA]</scope>
</reference>
<evidence type="ECO:0000313" key="3">
    <source>
        <dbReference type="Proteomes" id="UP000230066"/>
    </source>
</evidence>
<feature type="compositionally biased region" description="Polar residues" evidence="1">
    <location>
        <begin position="230"/>
        <end position="245"/>
    </location>
</feature>
<keyword evidence="3" id="KW-1185">Reference proteome</keyword>
<proteinExistence type="predicted"/>
<dbReference type="Proteomes" id="UP000230066">
    <property type="component" value="Unassembled WGS sequence"/>
</dbReference>
<feature type="region of interest" description="Disordered" evidence="1">
    <location>
        <begin position="1"/>
        <end position="20"/>
    </location>
</feature>
<feature type="compositionally biased region" description="Polar residues" evidence="1">
    <location>
        <begin position="252"/>
        <end position="267"/>
    </location>
</feature>
<evidence type="ECO:0000313" key="2">
    <source>
        <dbReference type="EMBL" id="THD20845.1"/>
    </source>
</evidence>
<name>A0A4E0R080_FASHE</name>